<keyword evidence="2" id="KW-0575">Peroxidase</keyword>
<keyword evidence="5" id="KW-1015">Disulfide bond</keyword>
<evidence type="ECO:0000256" key="1">
    <source>
        <dbReference type="ARBA" id="ARBA00013017"/>
    </source>
</evidence>
<evidence type="ECO:0000256" key="5">
    <source>
        <dbReference type="ARBA" id="ARBA00023157"/>
    </source>
</evidence>
<evidence type="ECO:0000313" key="12">
    <source>
        <dbReference type="Proteomes" id="UP000078397"/>
    </source>
</evidence>
<feature type="domain" description="Thioredoxin" evidence="10">
    <location>
        <begin position="45"/>
        <end position="218"/>
    </location>
</feature>
<dbReference type="SUPFAM" id="SSF52833">
    <property type="entry name" value="Thioredoxin-like"/>
    <property type="match status" value="1"/>
</dbReference>
<keyword evidence="3" id="KW-0049">Antioxidant</keyword>
<dbReference type="Pfam" id="PF00578">
    <property type="entry name" value="AhpC-TSA"/>
    <property type="match status" value="1"/>
</dbReference>
<dbReference type="InterPro" id="IPR013766">
    <property type="entry name" value="Thioredoxin_domain"/>
</dbReference>
<reference evidence="11 12" key="1">
    <citation type="journal article" date="2016" name="PLoS Pathog.">
        <title>Biosynthesis of antibiotic leucinostatins in bio-control fungus Purpureocillium lilacinum and their inhibition on phytophthora revealed by genome mining.</title>
        <authorList>
            <person name="Wang G."/>
            <person name="Liu Z."/>
            <person name="Lin R."/>
            <person name="Li E."/>
            <person name="Mao Z."/>
            <person name="Ling J."/>
            <person name="Yang Y."/>
            <person name="Yin W.B."/>
            <person name="Xie B."/>
        </authorList>
    </citation>
    <scope>NUCLEOTIDE SEQUENCE [LARGE SCALE GENOMIC DNA]</scope>
    <source>
        <strain evidence="11">170</strain>
    </source>
</reference>
<dbReference type="InterPro" id="IPR000866">
    <property type="entry name" value="AhpC/TSA"/>
</dbReference>
<evidence type="ECO:0000313" key="11">
    <source>
        <dbReference type="EMBL" id="OAQ65480.1"/>
    </source>
</evidence>
<dbReference type="PANTHER" id="PTHR42801:SF7">
    <property type="entry name" value="SLL1159 PROTEIN"/>
    <property type="match status" value="1"/>
</dbReference>
<sequence length="218" mass="24228">MTATLASQLTEITKKLESAGTKELKDTILSAKSGIEQSFDPKQAIQPGAKLPEFCLPDATGKEVSSSELLSKTPLLITFYRGEWCPFCNLALRAFQLRLAEIEAKGVTFVAISPELPDTSLSTVEKNELSFPVLSDVGLKFARKLGIVWKQPDELRAVFDTFGTSLKARNGDDSFEVPIPTTILVDRDGVVRNVHADPDYFKRLEPQEALDWIKELRR</sequence>
<dbReference type="KEGG" id="pchm:VFPPC_10810"/>
<evidence type="ECO:0000256" key="3">
    <source>
        <dbReference type="ARBA" id="ARBA00022862"/>
    </source>
</evidence>
<dbReference type="EC" id="1.11.1.24" evidence="1"/>
<dbReference type="GO" id="GO:0045454">
    <property type="term" value="P:cell redox homeostasis"/>
    <property type="evidence" value="ECO:0007669"/>
    <property type="project" value="TreeGrafter"/>
</dbReference>
<dbReference type="GO" id="GO:0008379">
    <property type="term" value="F:thioredoxin peroxidase activity"/>
    <property type="evidence" value="ECO:0007669"/>
    <property type="project" value="TreeGrafter"/>
</dbReference>
<dbReference type="OrthoDB" id="338622at2759"/>
<organism evidence="11 12">
    <name type="scientific">Pochonia chlamydosporia 170</name>
    <dbReference type="NCBI Taxonomy" id="1380566"/>
    <lineage>
        <taxon>Eukaryota</taxon>
        <taxon>Fungi</taxon>
        <taxon>Dikarya</taxon>
        <taxon>Ascomycota</taxon>
        <taxon>Pezizomycotina</taxon>
        <taxon>Sordariomycetes</taxon>
        <taxon>Hypocreomycetidae</taxon>
        <taxon>Hypocreales</taxon>
        <taxon>Clavicipitaceae</taxon>
        <taxon>Pochonia</taxon>
    </lineage>
</organism>
<dbReference type="GeneID" id="28853112"/>
<evidence type="ECO:0000256" key="6">
    <source>
        <dbReference type="ARBA" id="ARBA00023284"/>
    </source>
</evidence>
<dbReference type="STRING" id="1380566.A0A179FJT8"/>
<dbReference type="RefSeq" id="XP_018142794.1">
    <property type="nucleotide sequence ID" value="XM_018289118.1"/>
</dbReference>
<proteinExistence type="inferred from homology"/>
<keyword evidence="12" id="KW-1185">Reference proteome</keyword>
<evidence type="ECO:0000256" key="9">
    <source>
        <dbReference type="ARBA" id="ARBA00049091"/>
    </source>
</evidence>
<dbReference type="AlphaFoldDB" id="A0A179FJT8"/>
<protein>
    <recommendedName>
        <fullName evidence="1">thioredoxin-dependent peroxiredoxin</fullName>
        <ecNumber evidence="1">1.11.1.24</ecNumber>
    </recommendedName>
    <alternativeName>
        <fullName evidence="7">Thioredoxin peroxidase</fullName>
    </alternativeName>
</protein>
<dbReference type="InterPro" id="IPR036249">
    <property type="entry name" value="Thioredoxin-like_sf"/>
</dbReference>
<accession>A0A179FJT8</accession>
<evidence type="ECO:0000256" key="2">
    <source>
        <dbReference type="ARBA" id="ARBA00022559"/>
    </source>
</evidence>
<evidence type="ECO:0000256" key="8">
    <source>
        <dbReference type="ARBA" id="ARBA00038489"/>
    </source>
</evidence>
<comment type="catalytic activity">
    <reaction evidence="9">
        <text>a hydroperoxide + [thioredoxin]-dithiol = an alcohol + [thioredoxin]-disulfide + H2O</text>
        <dbReference type="Rhea" id="RHEA:62620"/>
        <dbReference type="Rhea" id="RHEA-COMP:10698"/>
        <dbReference type="Rhea" id="RHEA-COMP:10700"/>
        <dbReference type="ChEBI" id="CHEBI:15377"/>
        <dbReference type="ChEBI" id="CHEBI:29950"/>
        <dbReference type="ChEBI" id="CHEBI:30879"/>
        <dbReference type="ChEBI" id="CHEBI:35924"/>
        <dbReference type="ChEBI" id="CHEBI:50058"/>
        <dbReference type="EC" id="1.11.1.24"/>
    </reaction>
</comment>
<name>A0A179FJT8_METCM</name>
<dbReference type="EMBL" id="LSBJ02000005">
    <property type="protein sequence ID" value="OAQ65480.1"/>
    <property type="molecule type" value="Genomic_DNA"/>
</dbReference>
<dbReference type="GO" id="GO:0005737">
    <property type="term" value="C:cytoplasm"/>
    <property type="evidence" value="ECO:0007669"/>
    <property type="project" value="TreeGrafter"/>
</dbReference>
<evidence type="ECO:0000256" key="4">
    <source>
        <dbReference type="ARBA" id="ARBA00023002"/>
    </source>
</evidence>
<evidence type="ECO:0000259" key="10">
    <source>
        <dbReference type="PROSITE" id="PS51352"/>
    </source>
</evidence>
<comment type="caution">
    <text evidence="11">The sequence shown here is derived from an EMBL/GenBank/DDBJ whole genome shotgun (WGS) entry which is preliminary data.</text>
</comment>
<dbReference type="Proteomes" id="UP000078397">
    <property type="component" value="Unassembled WGS sequence"/>
</dbReference>
<comment type="similarity">
    <text evidence="8">Belongs to the peroxiredoxin family. BCP/PrxQ subfamily.</text>
</comment>
<evidence type="ECO:0000256" key="7">
    <source>
        <dbReference type="ARBA" id="ARBA00032824"/>
    </source>
</evidence>
<keyword evidence="6" id="KW-0676">Redox-active center</keyword>
<dbReference type="Gene3D" id="3.40.30.10">
    <property type="entry name" value="Glutaredoxin"/>
    <property type="match status" value="1"/>
</dbReference>
<dbReference type="InterPro" id="IPR050924">
    <property type="entry name" value="Peroxiredoxin_BCP/PrxQ"/>
</dbReference>
<dbReference type="CDD" id="cd02970">
    <property type="entry name" value="PRX_like2"/>
    <property type="match status" value="1"/>
</dbReference>
<dbReference type="GO" id="GO:0034599">
    <property type="term" value="P:cellular response to oxidative stress"/>
    <property type="evidence" value="ECO:0007669"/>
    <property type="project" value="TreeGrafter"/>
</dbReference>
<dbReference type="PROSITE" id="PS51352">
    <property type="entry name" value="THIOREDOXIN_2"/>
    <property type="match status" value="1"/>
</dbReference>
<keyword evidence="4" id="KW-0560">Oxidoreductase</keyword>
<gene>
    <name evidence="11" type="ORF">VFPPC_10810</name>
</gene>
<dbReference type="PANTHER" id="PTHR42801">
    <property type="entry name" value="THIOREDOXIN-DEPENDENT PEROXIDE REDUCTASE"/>
    <property type="match status" value="1"/>
</dbReference>